<dbReference type="GO" id="GO:0005730">
    <property type="term" value="C:nucleolus"/>
    <property type="evidence" value="ECO:0000318"/>
    <property type="project" value="GO_Central"/>
</dbReference>
<dbReference type="InterPro" id="IPR036824">
    <property type="entry name" value="Nucleoplasmin_core_dom_sf"/>
</dbReference>
<evidence type="ECO:0000256" key="2">
    <source>
        <dbReference type="ARBA" id="ARBA00010744"/>
    </source>
</evidence>
<gene>
    <name evidence="6" type="primary">LOC117654556</name>
</gene>
<dbReference type="SMR" id="A0A8V0Z127"/>
<comment type="subcellular location">
    <subcellularLocation>
        <location evidence="1">Nucleus</location>
    </subcellularLocation>
</comment>
<evidence type="ECO:0000256" key="1">
    <source>
        <dbReference type="ARBA" id="ARBA00004123"/>
    </source>
</evidence>
<evidence type="ECO:0000259" key="5">
    <source>
        <dbReference type="Pfam" id="PF03066"/>
    </source>
</evidence>
<dbReference type="GO" id="GO:0005737">
    <property type="term" value="C:cytoplasm"/>
    <property type="evidence" value="ECO:0000318"/>
    <property type="project" value="GO_Central"/>
</dbReference>
<dbReference type="GO" id="GO:0005654">
    <property type="term" value="C:nucleoplasm"/>
    <property type="evidence" value="ECO:0000318"/>
    <property type="project" value="GO_Central"/>
</dbReference>
<dbReference type="InterPro" id="IPR024057">
    <property type="entry name" value="Nucleoplasmin_core_dom"/>
</dbReference>
<accession>A0A8V0Z127</accession>
<evidence type="ECO:0000256" key="4">
    <source>
        <dbReference type="SAM" id="MobiDB-lite"/>
    </source>
</evidence>
<dbReference type="AlphaFoldDB" id="A0A8V0Z127"/>
<dbReference type="Gene3D" id="2.60.120.340">
    <property type="entry name" value="Nucleoplasmin core domain"/>
    <property type="match status" value="1"/>
</dbReference>
<sequence length="229" mass="25281">MMLSQPKRHCSSCFQPLQKANPVNGSWLHAAALALDFGNLLQAFLSYFSSTCYYYRPAKGCFLWCLFHRSWFLVLCRMSSSSPALRSLSEDRTAAVLWGCELGVNSRSCVVKEDDDFLEHLVLLRTISLGADARDELHVVAVESKNTYGDHKPVPIASLRVSVLPMISLKGLEFVPPVTFMLQCGTGPVYLSGQHITLEDVPRCEAHEEELLDAGGGDENNARAAQDGD</sequence>
<reference evidence="6" key="3">
    <citation type="submission" date="2025-09" db="UniProtKB">
        <authorList>
            <consortium name="Ensembl"/>
        </authorList>
    </citation>
    <scope>IDENTIFICATION</scope>
    <source>
        <strain evidence="6">broiler</strain>
    </source>
</reference>
<name>A0A8V0Z127_CHICK</name>
<proteinExistence type="inferred from homology"/>
<dbReference type="GO" id="GO:0003682">
    <property type="term" value="F:chromatin binding"/>
    <property type="evidence" value="ECO:0000318"/>
    <property type="project" value="GO_Central"/>
</dbReference>
<reference evidence="6" key="2">
    <citation type="submission" date="2025-08" db="UniProtKB">
        <authorList>
            <consortium name="Ensembl"/>
        </authorList>
    </citation>
    <scope>IDENTIFICATION</scope>
    <source>
        <strain evidence="6">broiler</strain>
    </source>
</reference>
<evidence type="ECO:0000313" key="7">
    <source>
        <dbReference type="Proteomes" id="UP000000539"/>
    </source>
</evidence>
<evidence type="ECO:0000256" key="3">
    <source>
        <dbReference type="ARBA" id="ARBA00023242"/>
    </source>
</evidence>
<organism evidence="6 7">
    <name type="scientific">Gallus gallus</name>
    <name type="common">Chicken</name>
    <dbReference type="NCBI Taxonomy" id="9031"/>
    <lineage>
        <taxon>Eukaryota</taxon>
        <taxon>Metazoa</taxon>
        <taxon>Chordata</taxon>
        <taxon>Craniata</taxon>
        <taxon>Vertebrata</taxon>
        <taxon>Euteleostomi</taxon>
        <taxon>Archelosauria</taxon>
        <taxon>Archosauria</taxon>
        <taxon>Dinosauria</taxon>
        <taxon>Saurischia</taxon>
        <taxon>Theropoda</taxon>
        <taxon>Coelurosauria</taxon>
        <taxon>Aves</taxon>
        <taxon>Neognathae</taxon>
        <taxon>Galloanserae</taxon>
        <taxon>Galliformes</taxon>
        <taxon>Phasianidae</taxon>
        <taxon>Phasianinae</taxon>
        <taxon>Gallus</taxon>
    </lineage>
</organism>
<protein>
    <recommendedName>
        <fullName evidence="5">Nucleoplasmin core domain-containing protein</fullName>
    </recommendedName>
</protein>
<dbReference type="GeneID" id="117654556"/>
<dbReference type="RefSeq" id="NP_001369511.2">
    <property type="nucleotide sequence ID" value="NM_001382582.2"/>
</dbReference>
<reference evidence="6" key="1">
    <citation type="submission" date="2020-11" db="EMBL/GenBank/DDBJ databases">
        <title>Gallus gallus (Chicken) genome, bGalGal1, GRCg7b, maternal haplotype autosomes + Z &amp; W.</title>
        <authorList>
            <person name="Warren W."/>
            <person name="Formenti G."/>
            <person name="Fedrigo O."/>
            <person name="Haase B."/>
            <person name="Mountcastle J."/>
            <person name="Balacco J."/>
            <person name="Tracey A."/>
            <person name="Schneider V."/>
            <person name="Okimoto R."/>
            <person name="Cheng H."/>
            <person name="Hawken R."/>
            <person name="Howe K."/>
            <person name="Jarvis E.D."/>
        </authorList>
    </citation>
    <scope>NUCLEOTIDE SEQUENCE [LARGE SCALE GENOMIC DNA]</scope>
    <source>
        <strain evidence="6">Broiler</strain>
    </source>
</reference>
<dbReference type="Ensembl" id="ENSGALT00010042052.1">
    <property type="protein sequence ID" value="ENSGALP00010024620.1"/>
    <property type="gene ID" value="ENSGALG00010017426.1"/>
</dbReference>
<comment type="similarity">
    <text evidence="2">Belongs to the nucleoplasmin family.</text>
</comment>
<dbReference type="OrthoDB" id="6075101at2759"/>
<feature type="domain" description="Nucleoplasmin core" evidence="5">
    <location>
        <begin position="97"/>
        <end position="196"/>
    </location>
</feature>
<dbReference type="GO" id="GO:0003723">
    <property type="term" value="F:RNA binding"/>
    <property type="evidence" value="ECO:0000318"/>
    <property type="project" value="GO_Central"/>
</dbReference>
<dbReference type="GO" id="GO:0042393">
    <property type="term" value="F:histone binding"/>
    <property type="evidence" value="ECO:0000318"/>
    <property type="project" value="GO_Central"/>
</dbReference>
<dbReference type="Pfam" id="PF03066">
    <property type="entry name" value="Nucleoplasmin"/>
    <property type="match status" value="1"/>
</dbReference>
<dbReference type="InterPro" id="IPR004301">
    <property type="entry name" value="Nucleoplasmin"/>
</dbReference>
<feature type="region of interest" description="Disordered" evidence="4">
    <location>
        <begin position="210"/>
        <end position="229"/>
    </location>
</feature>
<dbReference type="GeneTree" id="ENSGT00940000161418"/>
<keyword evidence="7" id="KW-1185">Reference proteome</keyword>
<dbReference type="Proteomes" id="UP000000539">
    <property type="component" value="Chromosome 22"/>
</dbReference>
<dbReference type="PANTHER" id="PTHR22747">
    <property type="entry name" value="NUCLEOPLASMIN"/>
    <property type="match status" value="1"/>
</dbReference>
<dbReference type="SUPFAM" id="SSF69203">
    <property type="entry name" value="Nucleoplasmin-like core domain"/>
    <property type="match status" value="1"/>
</dbReference>
<keyword evidence="3" id="KW-0539">Nucleus</keyword>
<evidence type="ECO:0000313" key="6">
    <source>
        <dbReference type="Ensembl" id="ENSGALP00010024620.1"/>
    </source>
</evidence>
<dbReference type="PANTHER" id="PTHR22747:SF39">
    <property type="entry name" value="NUCLEOPLASMIN CORE DOMAIN-CONTAINING PROTEIN"/>
    <property type="match status" value="1"/>
</dbReference>
<dbReference type="GO" id="GO:0006338">
    <property type="term" value="P:chromatin remodeling"/>
    <property type="evidence" value="ECO:0000318"/>
    <property type="project" value="GO_Central"/>
</dbReference>